<name>A0ABV0RGF1_9TELE</name>
<evidence type="ECO:0000256" key="1">
    <source>
        <dbReference type="SAM" id="MobiDB-lite"/>
    </source>
</evidence>
<protein>
    <submittedName>
        <fullName evidence="2">Uncharacterized protein</fullName>
    </submittedName>
</protein>
<dbReference type="EMBL" id="JAHRIN010043298">
    <property type="protein sequence ID" value="MEQ2206781.1"/>
    <property type="molecule type" value="Genomic_DNA"/>
</dbReference>
<proteinExistence type="predicted"/>
<gene>
    <name evidence="2" type="ORF">XENOCAPTIV_002825</name>
</gene>
<organism evidence="2 3">
    <name type="scientific">Xenoophorus captivus</name>
    <dbReference type="NCBI Taxonomy" id="1517983"/>
    <lineage>
        <taxon>Eukaryota</taxon>
        <taxon>Metazoa</taxon>
        <taxon>Chordata</taxon>
        <taxon>Craniata</taxon>
        <taxon>Vertebrata</taxon>
        <taxon>Euteleostomi</taxon>
        <taxon>Actinopterygii</taxon>
        <taxon>Neopterygii</taxon>
        <taxon>Teleostei</taxon>
        <taxon>Neoteleostei</taxon>
        <taxon>Acanthomorphata</taxon>
        <taxon>Ovalentaria</taxon>
        <taxon>Atherinomorphae</taxon>
        <taxon>Cyprinodontiformes</taxon>
        <taxon>Goodeidae</taxon>
        <taxon>Xenoophorus</taxon>
    </lineage>
</organism>
<feature type="region of interest" description="Disordered" evidence="1">
    <location>
        <begin position="101"/>
        <end position="129"/>
    </location>
</feature>
<dbReference type="Proteomes" id="UP001434883">
    <property type="component" value="Unassembled WGS sequence"/>
</dbReference>
<accession>A0ABV0RGF1</accession>
<reference evidence="2 3" key="1">
    <citation type="submission" date="2021-06" db="EMBL/GenBank/DDBJ databases">
        <authorList>
            <person name="Palmer J.M."/>
        </authorList>
    </citation>
    <scope>NUCLEOTIDE SEQUENCE [LARGE SCALE GENOMIC DNA]</scope>
    <source>
        <strain evidence="2 3">XC_2019</strain>
        <tissue evidence="2">Muscle</tissue>
    </source>
</reference>
<evidence type="ECO:0000313" key="3">
    <source>
        <dbReference type="Proteomes" id="UP001434883"/>
    </source>
</evidence>
<keyword evidence="3" id="KW-1185">Reference proteome</keyword>
<evidence type="ECO:0000313" key="2">
    <source>
        <dbReference type="EMBL" id="MEQ2206781.1"/>
    </source>
</evidence>
<sequence length="129" mass="13765">MTVKPLGSRYKDDCDTSVEDGGKPKVQYGVEFTFDADARVAITLYCQAFEEFSNGMASSDSVPPGFEPISLLEALNGLRSVSPTIPSAPLYDEINFSGGLGGDSRQLSSPEHLSDGSLQKGKVSKSPDR</sequence>
<comment type="caution">
    <text evidence="2">The sequence shown here is derived from an EMBL/GenBank/DDBJ whole genome shotgun (WGS) entry which is preliminary data.</text>
</comment>